<reference evidence="1 3" key="1">
    <citation type="journal article" date="2019" name="Sci. Rep.">
        <title>Orb-weaving spider Araneus ventricosus genome elucidates the spidroin gene catalogue.</title>
        <authorList>
            <person name="Kono N."/>
            <person name="Nakamura H."/>
            <person name="Ohtoshi R."/>
            <person name="Moran D.A.P."/>
            <person name="Shinohara A."/>
            <person name="Yoshida Y."/>
            <person name="Fujiwara M."/>
            <person name="Mori M."/>
            <person name="Tomita M."/>
            <person name="Arakawa K."/>
        </authorList>
    </citation>
    <scope>NUCLEOTIDE SEQUENCE [LARGE SCALE GENOMIC DNA]</scope>
</reference>
<dbReference type="AlphaFoldDB" id="A0A4Y2R5H9"/>
<dbReference type="EMBL" id="BGPR01142904">
    <property type="protein sequence ID" value="GBN71355.1"/>
    <property type="molecule type" value="Genomic_DNA"/>
</dbReference>
<name>A0A4Y2R5H9_ARAVE</name>
<accession>A0A4Y2R5H9</accession>
<feature type="non-terminal residue" evidence="1">
    <location>
        <position position="43"/>
    </location>
</feature>
<comment type="caution">
    <text evidence="1">The sequence shown here is derived from an EMBL/GenBank/DDBJ whole genome shotgun (WGS) entry which is preliminary data.</text>
</comment>
<protein>
    <submittedName>
        <fullName evidence="1">Uncharacterized protein</fullName>
    </submittedName>
</protein>
<sequence>MPNAVYRPVASSPEKNDGFSTFRDLVLLVGNVVWTVISSAFKA</sequence>
<proteinExistence type="predicted"/>
<evidence type="ECO:0000313" key="2">
    <source>
        <dbReference type="EMBL" id="GBN71355.1"/>
    </source>
</evidence>
<evidence type="ECO:0000313" key="3">
    <source>
        <dbReference type="Proteomes" id="UP000499080"/>
    </source>
</evidence>
<dbReference type="Proteomes" id="UP000499080">
    <property type="component" value="Unassembled WGS sequence"/>
</dbReference>
<keyword evidence="3" id="KW-1185">Reference proteome</keyword>
<organism evidence="1 3">
    <name type="scientific">Araneus ventricosus</name>
    <name type="common">Orbweaver spider</name>
    <name type="synonym">Epeira ventricosa</name>
    <dbReference type="NCBI Taxonomy" id="182803"/>
    <lineage>
        <taxon>Eukaryota</taxon>
        <taxon>Metazoa</taxon>
        <taxon>Ecdysozoa</taxon>
        <taxon>Arthropoda</taxon>
        <taxon>Chelicerata</taxon>
        <taxon>Arachnida</taxon>
        <taxon>Araneae</taxon>
        <taxon>Araneomorphae</taxon>
        <taxon>Entelegynae</taxon>
        <taxon>Araneoidea</taxon>
        <taxon>Araneidae</taxon>
        <taxon>Araneus</taxon>
    </lineage>
</organism>
<dbReference type="EMBL" id="BGPR01142717">
    <property type="protein sequence ID" value="GBN70984.1"/>
    <property type="molecule type" value="Genomic_DNA"/>
</dbReference>
<evidence type="ECO:0000313" key="1">
    <source>
        <dbReference type="EMBL" id="GBN70984.1"/>
    </source>
</evidence>
<gene>
    <name evidence="1" type="ORF">AVEN_102695_1</name>
    <name evidence="2" type="ORF">AVEN_247181_1</name>
</gene>